<evidence type="ECO:0000256" key="3">
    <source>
        <dbReference type="ARBA" id="ARBA00022448"/>
    </source>
</evidence>
<evidence type="ECO:0000256" key="6">
    <source>
        <dbReference type="ARBA" id="ARBA00022927"/>
    </source>
</evidence>
<evidence type="ECO:0000256" key="5">
    <source>
        <dbReference type="ARBA" id="ARBA00022692"/>
    </source>
</evidence>
<dbReference type="GO" id="GO:0009306">
    <property type="term" value="P:protein secretion"/>
    <property type="evidence" value="ECO:0007669"/>
    <property type="project" value="UniProtKB-UniRule"/>
</dbReference>
<evidence type="ECO:0000256" key="8">
    <source>
        <dbReference type="ARBA" id="ARBA00023010"/>
    </source>
</evidence>
<name>A0A2M9R6E5_9FLAO</name>
<evidence type="ECO:0000256" key="1">
    <source>
        <dbReference type="ARBA" id="ARBA00004651"/>
    </source>
</evidence>
<evidence type="ECO:0000256" key="2">
    <source>
        <dbReference type="ARBA" id="ARBA00008445"/>
    </source>
</evidence>
<comment type="caution">
    <text evidence="12">The sequence shown here is derived from an EMBL/GenBank/DDBJ whole genome shotgun (WGS) entry which is preliminary data.</text>
</comment>
<keyword evidence="4 10" id="KW-1003">Cell membrane</keyword>
<dbReference type="PANTHER" id="PTHR34182:SF1">
    <property type="entry name" value="PROTEIN-EXPORT MEMBRANE PROTEIN SECG"/>
    <property type="match status" value="1"/>
</dbReference>
<dbReference type="GO" id="GO:0043952">
    <property type="term" value="P:protein transport by the Sec complex"/>
    <property type="evidence" value="ECO:0007669"/>
    <property type="project" value="TreeGrafter"/>
</dbReference>
<dbReference type="AlphaFoldDB" id="A0A2M9R6E5"/>
<keyword evidence="5 10" id="KW-0812">Transmembrane</keyword>
<dbReference type="Proteomes" id="UP000231960">
    <property type="component" value="Unassembled WGS sequence"/>
</dbReference>
<dbReference type="GO" id="GO:0005886">
    <property type="term" value="C:plasma membrane"/>
    <property type="evidence" value="ECO:0007669"/>
    <property type="project" value="UniProtKB-SubCell"/>
</dbReference>
<proteinExistence type="inferred from homology"/>
<dbReference type="NCBIfam" id="TIGR00810">
    <property type="entry name" value="secG"/>
    <property type="match status" value="1"/>
</dbReference>
<keyword evidence="9 10" id="KW-0472">Membrane</keyword>
<dbReference type="Pfam" id="PF03840">
    <property type="entry name" value="SecG"/>
    <property type="match status" value="1"/>
</dbReference>
<sequence length="121" mass="12541">MSTFTILLVLITIVSILLVAVIMIQNPKGGGLDSSLGGGGGSIGGVQNTNKFLDKSTWTLGAILIILILLSGVSFNAGLGNESKIYDENATTPAPAENSLLPNAGQQQQAPETQTENETQE</sequence>
<dbReference type="PANTHER" id="PTHR34182">
    <property type="entry name" value="PROTEIN-EXPORT MEMBRANE PROTEIN SECG"/>
    <property type="match status" value="1"/>
</dbReference>
<accession>A0A2M9R6E5</accession>
<feature type="compositionally biased region" description="Polar residues" evidence="11">
    <location>
        <begin position="100"/>
        <end position="121"/>
    </location>
</feature>
<comment type="similarity">
    <text evidence="2 10">Belongs to the SecG family.</text>
</comment>
<dbReference type="PRINTS" id="PR01651">
    <property type="entry name" value="SECGEXPORT"/>
</dbReference>
<dbReference type="GO" id="GO:0015450">
    <property type="term" value="F:protein-transporting ATPase activity"/>
    <property type="evidence" value="ECO:0007669"/>
    <property type="project" value="UniProtKB-UniRule"/>
</dbReference>
<gene>
    <name evidence="12" type="primary">secG</name>
    <name evidence="12" type="ORF">CDL10_06870</name>
</gene>
<organism evidence="12 13">
    <name type="scientific">Avrilella dinanensis</name>
    <dbReference type="NCBI Taxonomy" id="2008672"/>
    <lineage>
        <taxon>Bacteria</taxon>
        <taxon>Pseudomonadati</taxon>
        <taxon>Bacteroidota</taxon>
        <taxon>Flavobacteriia</taxon>
        <taxon>Flavobacteriales</taxon>
        <taxon>Flavobacteriaceae</taxon>
        <taxon>Avrilella</taxon>
    </lineage>
</organism>
<feature type="region of interest" description="Disordered" evidence="11">
    <location>
        <begin position="88"/>
        <end position="121"/>
    </location>
</feature>
<evidence type="ECO:0000256" key="10">
    <source>
        <dbReference type="RuleBase" id="RU365087"/>
    </source>
</evidence>
<evidence type="ECO:0000256" key="4">
    <source>
        <dbReference type="ARBA" id="ARBA00022475"/>
    </source>
</evidence>
<dbReference type="InterPro" id="IPR004692">
    <property type="entry name" value="SecG"/>
</dbReference>
<evidence type="ECO:0000313" key="12">
    <source>
        <dbReference type="EMBL" id="PJR04283.1"/>
    </source>
</evidence>
<keyword evidence="13" id="KW-1185">Reference proteome</keyword>
<keyword evidence="6 10" id="KW-0653">Protein transport</keyword>
<reference evidence="12 13" key="1">
    <citation type="submission" date="2017-06" db="EMBL/GenBank/DDBJ databases">
        <title>Description of Avrilella dinanensis gen. nov. sp. nov.</title>
        <authorList>
            <person name="Leyer C."/>
            <person name="Sassi M."/>
            <person name="Minet J."/>
            <person name="Kayal S."/>
            <person name="Cattoir V."/>
        </authorList>
    </citation>
    <scope>NUCLEOTIDE SEQUENCE [LARGE SCALE GENOMIC DNA]</scope>
    <source>
        <strain evidence="12 13">UR159</strain>
    </source>
</reference>
<comment type="function">
    <text evidence="10">Involved in protein export. Participates in an early event of protein translocation.</text>
</comment>
<keyword evidence="7 10" id="KW-1133">Transmembrane helix</keyword>
<dbReference type="GO" id="GO:0065002">
    <property type="term" value="P:intracellular protein transmembrane transport"/>
    <property type="evidence" value="ECO:0007669"/>
    <property type="project" value="TreeGrafter"/>
</dbReference>
<dbReference type="EMBL" id="NIPO01000001">
    <property type="protein sequence ID" value="PJR04283.1"/>
    <property type="molecule type" value="Genomic_DNA"/>
</dbReference>
<keyword evidence="3 10" id="KW-0813">Transport</keyword>
<evidence type="ECO:0000256" key="7">
    <source>
        <dbReference type="ARBA" id="ARBA00022989"/>
    </source>
</evidence>
<feature type="transmembrane region" description="Helical" evidence="10">
    <location>
        <begin position="58"/>
        <end position="79"/>
    </location>
</feature>
<comment type="subcellular location">
    <subcellularLocation>
        <location evidence="1 10">Cell membrane</location>
        <topology evidence="1 10">Multi-pass membrane protein</topology>
    </subcellularLocation>
</comment>
<evidence type="ECO:0000313" key="13">
    <source>
        <dbReference type="Proteomes" id="UP000231960"/>
    </source>
</evidence>
<dbReference type="OrthoDB" id="1122493at2"/>
<dbReference type="RefSeq" id="WP_100677843.1">
    <property type="nucleotide sequence ID" value="NZ_NIPO01000001.1"/>
</dbReference>
<keyword evidence="8 10" id="KW-0811">Translocation</keyword>
<feature type="transmembrane region" description="Helical" evidence="10">
    <location>
        <begin position="7"/>
        <end position="25"/>
    </location>
</feature>
<protein>
    <recommendedName>
        <fullName evidence="10">Protein-export membrane protein SecG</fullName>
    </recommendedName>
</protein>
<evidence type="ECO:0000256" key="11">
    <source>
        <dbReference type="SAM" id="MobiDB-lite"/>
    </source>
</evidence>
<evidence type="ECO:0000256" key="9">
    <source>
        <dbReference type="ARBA" id="ARBA00023136"/>
    </source>
</evidence>